<evidence type="ECO:0000259" key="19">
    <source>
        <dbReference type="PROSITE" id="PS50857"/>
    </source>
</evidence>
<dbReference type="EC" id="7.1.1.9" evidence="16"/>
<evidence type="ECO:0000256" key="3">
    <source>
        <dbReference type="ARBA" id="ARBA00007866"/>
    </source>
</evidence>
<comment type="function">
    <text evidence="13 16">Subunits I and II form the functional core of the enzyme complex. Electrons originating in cytochrome c are transferred via heme a and Cu(A) to the binuclear center formed by heme a3 and Cu(B).</text>
</comment>
<comment type="subcellular location">
    <subcellularLocation>
        <location evidence="15">Cell membrane</location>
        <topology evidence="15">Multi-pass membrane protein</topology>
    </subcellularLocation>
    <subcellularLocation>
        <location evidence="2">Membrane</location>
        <topology evidence="2">Multi-pass membrane protein</topology>
    </subcellularLocation>
</comment>
<dbReference type="GO" id="GO:0016491">
    <property type="term" value="F:oxidoreductase activity"/>
    <property type="evidence" value="ECO:0007669"/>
    <property type="project" value="InterPro"/>
</dbReference>
<dbReference type="Pfam" id="PF02790">
    <property type="entry name" value="COX2_TM"/>
    <property type="match status" value="1"/>
</dbReference>
<feature type="chain" id="PRO_5041321016" description="Cytochrome c oxidase subunit 2" evidence="18">
    <location>
        <begin position="28"/>
        <end position="288"/>
    </location>
</feature>
<accession>A0AA41YYX4</accession>
<dbReference type="AlphaFoldDB" id="A0AA41YYX4"/>
<keyword evidence="7 16" id="KW-0479">Metal-binding</keyword>
<evidence type="ECO:0000256" key="1">
    <source>
        <dbReference type="ARBA" id="ARBA00001971"/>
    </source>
</evidence>
<dbReference type="SUPFAM" id="SSF81464">
    <property type="entry name" value="Cytochrome c oxidase subunit II-like, transmembrane region"/>
    <property type="match status" value="1"/>
</dbReference>
<keyword evidence="22" id="KW-1185">Reference proteome</keyword>
<dbReference type="InterPro" id="IPR001505">
    <property type="entry name" value="Copper_CuA"/>
</dbReference>
<evidence type="ECO:0000256" key="17">
    <source>
        <dbReference type="SAM" id="Phobius"/>
    </source>
</evidence>
<dbReference type="PRINTS" id="PR01166">
    <property type="entry name" value="CYCOXIDASEII"/>
</dbReference>
<dbReference type="EMBL" id="JAMOIM010000017">
    <property type="protein sequence ID" value="MCW6510674.1"/>
    <property type="molecule type" value="Genomic_DNA"/>
</dbReference>
<dbReference type="Proteomes" id="UP001165667">
    <property type="component" value="Unassembled WGS sequence"/>
</dbReference>
<evidence type="ECO:0000256" key="16">
    <source>
        <dbReference type="RuleBase" id="RU004024"/>
    </source>
</evidence>
<feature type="domain" description="Cytochrome oxidase subunit II copper A binding" evidence="19">
    <location>
        <begin position="129"/>
        <end position="264"/>
    </location>
</feature>
<keyword evidence="6 15" id="KW-0812">Transmembrane</keyword>
<evidence type="ECO:0000256" key="10">
    <source>
        <dbReference type="ARBA" id="ARBA00022989"/>
    </source>
</evidence>
<keyword evidence="8" id="KW-1278">Translocase</keyword>
<feature type="domain" description="Cytochrome oxidase subunit II transmembrane region profile" evidence="20">
    <location>
        <begin position="32"/>
        <end position="128"/>
    </location>
</feature>
<dbReference type="NCBIfam" id="TIGR02866">
    <property type="entry name" value="CoxB"/>
    <property type="match status" value="1"/>
</dbReference>
<evidence type="ECO:0000256" key="2">
    <source>
        <dbReference type="ARBA" id="ARBA00004141"/>
    </source>
</evidence>
<sequence length="288" mass="31543">MPGNRLGTSLKAVFATLGSFIAGNALAAEAGHPVPMQIGFQEAVTPIAAYIHWFHDDLILPIIVAICLFVAGLLLFCVFRFNDRANPTPSKMTHHTGLEVAWTILPVLVLVIIAIPSFRLLTQQLVIPKADITIKATGKQWYWSYDYPKDQNGGFEFDSVLKADSDLQPGDIHLLSVDNEVVVPVNKVVRMQVTGADVIHSWVVQSLGSRIDAVPGRLNETWFKAEREGVFYGQCSKLCGKDHAYMPIAVRVVSEPAYAAWLQDAKKKYASTGGTSYADASSTKALTR</sequence>
<organism evidence="21 22">
    <name type="scientific">Lichenifustis flavocetrariae</name>
    <dbReference type="NCBI Taxonomy" id="2949735"/>
    <lineage>
        <taxon>Bacteria</taxon>
        <taxon>Pseudomonadati</taxon>
        <taxon>Pseudomonadota</taxon>
        <taxon>Alphaproteobacteria</taxon>
        <taxon>Hyphomicrobiales</taxon>
        <taxon>Lichenihabitantaceae</taxon>
        <taxon>Lichenifustis</taxon>
    </lineage>
</organism>
<dbReference type="PROSITE" id="PS50999">
    <property type="entry name" value="COX2_TM"/>
    <property type="match status" value="1"/>
</dbReference>
<proteinExistence type="inferred from homology"/>
<keyword evidence="18" id="KW-0732">Signal</keyword>
<dbReference type="FunFam" id="2.60.40.420:FF:000001">
    <property type="entry name" value="Cytochrome c oxidase subunit 2"/>
    <property type="match status" value="1"/>
</dbReference>
<evidence type="ECO:0000256" key="4">
    <source>
        <dbReference type="ARBA" id="ARBA00022448"/>
    </source>
</evidence>
<dbReference type="GO" id="GO:0005507">
    <property type="term" value="F:copper ion binding"/>
    <property type="evidence" value="ECO:0007669"/>
    <property type="project" value="InterPro"/>
</dbReference>
<evidence type="ECO:0000259" key="20">
    <source>
        <dbReference type="PROSITE" id="PS50999"/>
    </source>
</evidence>
<dbReference type="GO" id="GO:0005886">
    <property type="term" value="C:plasma membrane"/>
    <property type="evidence" value="ECO:0007669"/>
    <property type="project" value="UniProtKB-SubCell"/>
</dbReference>
<keyword evidence="10 17" id="KW-1133">Transmembrane helix</keyword>
<comment type="caution">
    <text evidence="21">The sequence shown here is derived from an EMBL/GenBank/DDBJ whole genome shotgun (WGS) entry which is preliminary data.</text>
</comment>
<keyword evidence="5 15" id="KW-0679">Respiratory chain</keyword>
<feature type="transmembrane region" description="Helical" evidence="17">
    <location>
        <begin position="100"/>
        <end position="121"/>
    </location>
</feature>
<dbReference type="CDD" id="cd13912">
    <property type="entry name" value="CcO_II_C"/>
    <property type="match status" value="1"/>
</dbReference>
<keyword evidence="11 16" id="KW-0186">Copper</keyword>
<protein>
    <recommendedName>
        <fullName evidence="16">Cytochrome c oxidase subunit 2</fullName>
        <ecNumber evidence="16">7.1.1.9</ecNumber>
    </recommendedName>
</protein>
<dbReference type="Pfam" id="PF00116">
    <property type="entry name" value="COX2"/>
    <property type="match status" value="1"/>
</dbReference>
<dbReference type="Gene3D" id="2.60.40.420">
    <property type="entry name" value="Cupredoxins - blue copper proteins"/>
    <property type="match status" value="1"/>
</dbReference>
<dbReference type="SUPFAM" id="SSF49503">
    <property type="entry name" value="Cupredoxins"/>
    <property type="match status" value="1"/>
</dbReference>
<name>A0AA41YYX4_9HYPH</name>
<evidence type="ECO:0000313" key="21">
    <source>
        <dbReference type="EMBL" id="MCW6510674.1"/>
    </source>
</evidence>
<feature type="transmembrane region" description="Helical" evidence="17">
    <location>
        <begin position="58"/>
        <end position="79"/>
    </location>
</feature>
<evidence type="ECO:0000256" key="9">
    <source>
        <dbReference type="ARBA" id="ARBA00022982"/>
    </source>
</evidence>
<comment type="cofactor">
    <cofactor evidence="16">
        <name>Cu cation</name>
        <dbReference type="ChEBI" id="CHEBI:23378"/>
    </cofactor>
    <text evidence="16">Binds a copper A center.</text>
</comment>
<dbReference type="PANTHER" id="PTHR22888:SF9">
    <property type="entry name" value="CYTOCHROME C OXIDASE SUBUNIT 2"/>
    <property type="match status" value="1"/>
</dbReference>
<dbReference type="InterPro" id="IPR014222">
    <property type="entry name" value="Cyt_c_oxidase_su2"/>
</dbReference>
<dbReference type="PROSITE" id="PS50857">
    <property type="entry name" value="COX2_CUA"/>
    <property type="match status" value="1"/>
</dbReference>
<comment type="cofactor">
    <cofactor evidence="1">
        <name>heme</name>
        <dbReference type="ChEBI" id="CHEBI:30413"/>
    </cofactor>
</comment>
<evidence type="ECO:0000256" key="12">
    <source>
        <dbReference type="ARBA" id="ARBA00023136"/>
    </source>
</evidence>
<dbReference type="InterPro" id="IPR002429">
    <property type="entry name" value="CcO_II-like_C"/>
</dbReference>
<feature type="signal peptide" evidence="18">
    <location>
        <begin position="1"/>
        <end position="27"/>
    </location>
</feature>
<comment type="catalytic activity">
    <reaction evidence="14 16">
        <text>4 Fe(II)-[cytochrome c] + O2 + 8 H(+)(in) = 4 Fe(III)-[cytochrome c] + 2 H2O + 4 H(+)(out)</text>
        <dbReference type="Rhea" id="RHEA:11436"/>
        <dbReference type="Rhea" id="RHEA-COMP:10350"/>
        <dbReference type="Rhea" id="RHEA-COMP:14399"/>
        <dbReference type="ChEBI" id="CHEBI:15377"/>
        <dbReference type="ChEBI" id="CHEBI:15378"/>
        <dbReference type="ChEBI" id="CHEBI:15379"/>
        <dbReference type="ChEBI" id="CHEBI:29033"/>
        <dbReference type="ChEBI" id="CHEBI:29034"/>
        <dbReference type="EC" id="7.1.1.9"/>
    </reaction>
</comment>
<evidence type="ECO:0000256" key="7">
    <source>
        <dbReference type="ARBA" id="ARBA00022723"/>
    </source>
</evidence>
<evidence type="ECO:0000256" key="13">
    <source>
        <dbReference type="ARBA" id="ARBA00024688"/>
    </source>
</evidence>
<evidence type="ECO:0000256" key="14">
    <source>
        <dbReference type="ARBA" id="ARBA00047816"/>
    </source>
</evidence>
<evidence type="ECO:0000256" key="11">
    <source>
        <dbReference type="ARBA" id="ARBA00023008"/>
    </source>
</evidence>
<evidence type="ECO:0000313" key="22">
    <source>
        <dbReference type="Proteomes" id="UP001165667"/>
    </source>
</evidence>
<dbReference type="Gene3D" id="1.10.287.90">
    <property type="match status" value="1"/>
</dbReference>
<gene>
    <name evidence="21" type="primary">coxB</name>
    <name evidence="21" type="ORF">M8523_21910</name>
</gene>
<evidence type="ECO:0000256" key="8">
    <source>
        <dbReference type="ARBA" id="ARBA00022967"/>
    </source>
</evidence>
<evidence type="ECO:0000256" key="18">
    <source>
        <dbReference type="SAM" id="SignalP"/>
    </source>
</evidence>
<dbReference type="GO" id="GO:0004129">
    <property type="term" value="F:cytochrome-c oxidase activity"/>
    <property type="evidence" value="ECO:0007669"/>
    <property type="project" value="UniProtKB-EC"/>
</dbReference>
<dbReference type="PROSITE" id="PS00078">
    <property type="entry name" value="COX2"/>
    <property type="match status" value="1"/>
</dbReference>
<dbReference type="GO" id="GO:0042773">
    <property type="term" value="P:ATP synthesis coupled electron transport"/>
    <property type="evidence" value="ECO:0007669"/>
    <property type="project" value="TreeGrafter"/>
</dbReference>
<evidence type="ECO:0000256" key="5">
    <source>
        <dbReference type="ARBA" id="ARBA00022660"/>
    </source>
</evidence>
<dbReference type="InterPro" id="IPR011759">
    <property type="entry name" value="Cyt_c_oxidase_su2_TM_dom"/>
</dbReference>
<keyword evidence="4 15" id="KW-0813">Transport</keyword>
<dbReference type="InterPro" id="IPR045187">
    <property type="entry name" value="CcO_II"/>
</dbReference>
<dbReference type="InterPro" id="IPR008972">
    <property type="entry name" value="Cupredoxin"/>
</dbReference>
<keyword evidence="9 15" id="KW-0249">Electron transport</keyword>
<keyword evidence="12 17" id="KW-0472">Membrane</keyword>
<evidence type="ECO:0000256" key="15">
    <source>
        <dbReference type="RuleBase" id="RU000456"/>
    </source>
</evidence>
<dbReference type="InterPro" id="IPR036257">
    <property type="entry name" value="Cyt_c_oxidase_su2_TM_sf"/>
</dbReference>
<dbReference type="PANTHER" id="PTHR22888">
    <property type="entry name" value="CYTOCHROME C OXIDASE, SUBUNIT II"/>
    <property type="match status" value="1"/>
</dbReference>
<evidence type="ECO:0000256" key="6">
    <source>
        <dbReference type="ARBA" id="ARBA00022692"/>
    </source>
</evidence>
<dbReference type="RefSeq" id="WP_282587124.1">
    <property type="nucleotide sequence ID" value="NZ_JAMOIM010000017.1"/>
</dbReference>
<comment type="similarity">
    <text evidence="3 15">Belongs to the cytochrome c oxidase subunit 2 family.</text>
</comment>
<dbReference type="InterPro" id="IPR034210">
    <property type="entry name" value="CcO_II_C"/>
</dbReference>
<reference evidence="21" key="1">
    <citation type="submission" date="2022-05" db="EMBL/GenBank/DDBJ databases">
        <authorList>
            <person name="Pankratov T."/>
        </authorList>
    </citation>
    <scope>NUCLEOTIDE SEQUENCE</scope>
    <source>
        <strain evidence="21">BP6-180914</strain>
    </source>
</reference>